<organism evidence="2 3">
    <name type="scientific">Trichophyton equinum (strain ATCC MYA-4606 / CBS 127.97)</name>
    <name type="common">Horse ringworm fungus</name>
    <dbReference type="NCBI Taxonomy" id="559882"/>
    <lineage>
        <taxon>Eukaryota</taxon>
        <taxon>Fungi</taxon>
        <taxon>Dikarya</taxon>
        <taxon>Ascomycota</taxon>
        <taxon>Pezizomycotina</taxon>
        <taxon>Eurotiomycetes</taxon>
        <taxon>Eurotiomycetidae</taxon>
        <taxon>Onygenales</taxon>
        <taxon>Arthrodermataceae</taxon>
        <taxon>Trichophyton</taxon>
    </lineage>
</organism>
<sequence>MCGVENEKKPDPEKVHAMNIQIHLISVRTQVGDQWAEGIRPVMISKSQNNGRCLCFRVHGVCVLVASSEVAYLQCEGKRGDNDEDGKKKKKRTRRRKIDTGSIFIPFYAVVFMPLRKVQAKHGDFYEMSK</sequence>
<evidence type="ECO:0000256" key="1">
    <source>
        <dbReference type="SAM" id="Phobius"/>
    </source>
</evidence>
<accession>F2Q1Z0</accession>
<dbReference type="EMBL" id="DS995773">
    <property type="protein sequence ID" value="EGE08158.1"/>
    <property type="molecule type" value="Genomic_DNA"/>
</dbReference>
<reference evidence="3" key="1">
    <citation type="journal article" date="2012" name="MBio">
        <title>Comparative genome analysis of Trichophyton rubrum and related dermatophytes reveals candidate genes involved in infection.</title>
        <authorList>
            <person name="Martinez D.A."/>
            <person name="Oliver B.G."/>
            <person name="Graeser Y."/>
            <person name="Goldberg J.M."/>
            <person name="Li W."/>
            <person name="Martinez-Rossi N.M."/>
            <person name="Monod M."/>
            <person name="Shelest E."/>
            <person name="Barton R.C."/>
            <person name="Birch E."/>
            <person name="Brakhage A.A."/>
            <person name="Chen Z."/>
            <person name="Gurr S.J."/>
            <person name="Heiman D."/>
            <person name="Heitman J."/>
            <person name="Kosti I."/>
            <person name="Rossi A."/>
            <person name="Saif S."/>
            <person name="Samalova M."/>
            <person name="Saunders C.W."/>
            <person name="Shea T."/>
            <person name="Summerbell R.C."/>
            <person name="Xu J."/>
            <person name="Young S."/>
            <person name="Zeng Q."/>
            <person name="Birren B.W."/>
            <person name="Cuomo C.A."/>
            <person name="White T.C."/>
        </authorList>
    </citation>
    <scope>NUCLEOTIDE SEQUENCE [LARGE SCALE GENOMIC DNA]</scope>
    <source>
        <strain evidence="3">ATCC MYA-4606 / CBS 127.97</strain>
    </source>
</reference>
<keyword evidence="3" id="KW-1185">Reference proteome</keyword>
<dbReference type="Proteomes" id="UP000009169">
    <property type="component" value="Unassembled WGS sequence"/>
</dbReference>
<evidence type="ECO:0000313" key="2">
    <source>
        <dbReference type="EMBL" id="EGE08158.1"/>
    </source>
</evidence>
<dbReference type="VEuPathDB" id="FungiDB:TEQG_06909"/>
<dbReference type="AlphaFoldDB" id="F2Q1Z0"/>
<protein>
    <submittedName>
        <fullName evidence="2">Uncharacterized protein</fullName>
    </submittedName>
</protein>
<keyword evidence="1" id="KW-1133">Transmembrane helix</keyword>
<dbReference type="HOGENOM" id="CLU_159505_0_0_1"/>
<name>F2Q1Z0_TRIEC</name>
<keyword evidence="1" id="KW-0812">Transmembrane</keyword>
<keyword evidence="1" id="KW-0472">Membrane</keyword>
<gene>
    <name evidence="2" type="ORF">TEQG_06909</name>
</gene>
<evidence type="ECO:0000313" key="3">
    <source>
        <dbReference type="Proteomes" id="UP000009169"/>
    </source>
</evidence>
<feature type="transmembrane region" description="Helical" evidence="1">
    <location>
        <begin position="98"/>
        <end position="115"/>
    </location>
</feature>
<proteinExistence type="predicted"/>